<feature type="region of interest" description="Disordered" evidence="6">
    <location>
        <begin position="87"/>
        <end position="155"/>
    </location>
</feature>
<proteinExistence type="inferred from homology"/>
<keyword evidence="5" id="KW-0443">Lipid metabolism</keyword>
<dbReference type="InterPro" id="IPR029063">
    <property type="entry name" value="SAM-dependent_MTases_sf"/>
</dbReference>
<comment type="caution">
    <text evidence="8">The sequence shown here is derived from an EMBL/GenBank/DDBJ whole genome shotgun (WGS) entry which is preliminary data.</text>
</comment>
<keyword evidence="2" id="KW-0489">Methyltransferase</keyword>
<keyword evidence="9" id="KW-1185">Reference proteome</keyword>
<evidence type="ECO:0000256" key="5">
    <source>
        <dbReference type="ARBA" id="ARBA00023098"/>
    </source>
</evidence>
<sequence>MADAALRLITLAEELLGTRFPVRIRAWDGSEAGPPDGPVLVVRHRQALRRLLWRPGELGLARAWVAGDIEVDGDLYTVLDRLTGILWDRDQPPRPEPALEREAERGSERGGQRLPGPPPPTSAQPGTSARSPGQEQPVRRSRPQKGSGRRLAHEAWRKAVTESRLRFLLDPAQRSAASTLVRIGGALPPPPPPAEEARNRRGSLHTRRRDKRAISHHYDVGNPFYELVLGPSMVYSCAYWPNGTTDAGGAEQSLDDAQRDKLDLVCRKLDLRPGERLLDVGCGWGSMAMHAAREYGVHVIGVTLSREQANYARKRIADAGLTDRIEIRVQDYRDVSEGPYDAISSIGMAEHVGAARYREYTDQLYALLRPGGRLLNHQIARRPERDESAYRLDAFIDRYVFPDGELLPLGRTTTALEEAGFEVRDVESIREHYALTLRRWVDNLETHWESAARLTSPGRARVWRLYMAASALAFERNRIGVNQILAVKTHPDGASDVPLRTRTWHTDRD</sequence>
<evidence type="ECO:0000256" key="2">
    <source>
        <dbReference type="ARBA" id="ARBA00022603"/>
    </source>
</evidence>
<dbReference type="EMBL" id="JAMQAW010000023">
    <property type="protein sequence ID" value="MCM2390217.1"/>
    <property type="molecule type" value="Genomic_DNA"/>
</dbReference>
<dbReference type="PIRSF" id="PIRSF003085">
    <property type="entry name" value="CMAS"/>
    <property type="match status" value="1"/>
</dbReference>
<evidence type="ECO:0000259" key="7">
    <source>
        <dbReference type="SMART" id="SM00828"/>
    </source>
</evidence>
<dbReference type="CDD" id="cd02440">
    <property type="entry name" value="AdoMet_MTases"/>
    <property type="match status" value="1"/>
</dbReference>
<dbReference type="PANTHER" id="PTHR43667">
    <property type="entry name" value="CYCLOPROPANE-FATTY-ACYL-PHOSPHOLIPID SYNTHASE"/>
    <property type="match status" value="1"/>
</dbReference>
<evidence type="ECO:0000256" key="1">
    <source>
        <dbReference type="ARBA" id="ARBA00010815"/>
    </source>
</evidence>
<feature type="domain" description="Polyketide synthase-like methyltransferase" evidence="7">
    <location>
        <begin position="224"/>
        <end position="472"/>
    </location>
</feature>
<accession>A0ABT0UNM7</accession>
<dbReference type="PANTHER" id="PTHR43667:SF1">
    <property type="entry name" value="CYCLOPROPANE-FATTY-ACYL-PHOSPHOLIPID SYNTHASE"/>
    <property type="match status" value="1"/>
</dbReference>
<protein>
    <submittedName>
        <fullName evidence="8">Cyclopropane-fatty-acyl-phospholipid synthase family protein</fullName>
    </submittedName>
</protein>
<dbReference type="Pfam" id="PF02353">
    <property type="entry name" value="CMAS"/>
    <property type="match status" value="1"/>
</dbReference>
<evidence type="ECO:0000313" key="9">
    <source>
        <dbReference type="Proteomes" id="UP001431429"/>
    </source>
</evidence>
<keyword evidence="4" id="KW-0949">S-adenosyl-L-methionine</keyword>
<feature type="compositionally biased region" description="Basic residues" evidence="6">
    <location>
        <begin position="200"/>
        <end position="210"/>
    </location>
</feature>
<dbReference type="InterPro" id="IPR050723">
    <property type="entry name" value="CFA/CMAS"/>
</dbReference>
<evidence type="ECO:0000256" key="6">
    <source>
        <dbReference type="SAM" id="MobiDB-lite"/>
    </source>
</evidence>
<dbReference type="RefSeq" id="WP_250920545.1">
    <property type="nucleotide sequence ID" value="NZ_JAMQAW010000023.1"/>
</dbReference>
<dbReference type="InterPro" id="IPR003333">
    <property type="entry name" value="CMAS"/>
</dbReference>
<dbReference type="Gene3D" id="3.40.50.150">
    <property type="entry name" value="Vaccinia Virus protein VP39"/>
    <property type="match status" value="1"/>
</dbReference>
<gene>
    <name evidence="8" type="ORF">NBG84_18295</name>
</gene>
<dbReference type="SUPFAM" id="SSF53335">
    <property type="entry name" value="S-adenosyl-L-methionine-dependent methyltransferases"/>
    <property type="match status" value="1"/>
</dbReference>
<name>A0ABT0UNM7_9ACTN</name>
<dbReference type="Proteomes" id="UP001431429">
    <property type="component" value="Unassembled WGS sequence"/>
</dbReference>
<feature type="region of interest" description="Disordered" evidence="6">
    <location>
        <begin position="184"/>
        <end position="210"/>
    </location>
</feature>
<keyword evidence="3" id="KW-0808">Transferase</keyword>
<evidence type="ECO:0000256" key="4">
    <source>
        <dbReference type="ARBA" id="ARBA00022691"/>
    </source>
</evidence>
<comment type="similarity">
    <text evidence="1">Belongs to the CFA/CMAS family.</text>
</comment>
<feature type="compositionally biased region" description="Basic and acidic residues" evidence="6">
    <location>
        <begin position="87"/>
        <end position="111"/>
    </location>
</feature>
<dbReference type="InterPro" id="IPR020803">
    <property type="entry name" value="MeTfrase_dom"/>
</dbReference>
<reference evidence="8" key="1">
    <citation type="submission" date="2022-06" db="EMBL/GenBank/DDBJ databases">
        <title>Genome public.</title>
        <authorList>
            <person name="Sun Q."/>
        </authorList>
    </citation>
    <scope>NUCLEOTIDE SEQUENCE</scope>
    <source>
        <strain evidence="8">CWNU-1</strain>
    </source>
</reference>
<feature type="compositionally biased region" description="Basic residues" evidence="6">
    <location>
        <begin position="139"/>
        <end position="150"/>
    </location>
</feature>
<dbReference type="SMART" id="SM00828">
    <property type="entry name" value="PKS_MT"/>
    <property type="match status" value="1"/>
</dbReference>
<organism evidence="8 9">
    <name type="scientific">Streptomyces albipurpureus</name>
    <dbReference type="NCBI Taxonomy" id="2897419"/>
    <lineage>
        <taxon>Bacteria</taxon>
        <taxon>Bacillati</taxon>
        <taxon>Actinomycetota</taxon>
        <taxon>Actinomycetes</taxon>
        <taxon>Kitasatosporales</taxon>
        <taxon>Streptomycetaceae</taxon>
        <taxon>Streptomyces</taxon>
    </lineage>
</organism>
<evidence type="ECO:0000313" key="8">
    <source>
        <dbReference type="EMBL" id="MCM2390217.1"/>
    </source>
</evidence>
<evidence type="ECO:0000256" key="3">
    <source>
        <dbReference type="ARBA" id="ARBA00022679"/>
    </source>
</evidence>